<reference evidence="1" key="1">
    <citation type="submission" date="2021-01" db="EMBL/GenBank/DDBJ databases">
        <title>Whole genome shotgun sequence of Sphaerimonospora thailandensis NBRC 107569.</title>
        <authorList>
            <person name="Komaki H."/>
            <person name="Tamura T."/>
        </authorList>
    </citation>
    <scope>NUCLEOTIDE SEQUENCE</scope>
    <source>
        <strain evidence="1">NBRC 107569</strain>
    </source>
</reference>
<dbReference type="EMBL" id="BOOG01000021">
    <property type="protein sequence ID" value="GIH70310.1"/>
    <property type="molecule type" value="Genomic_DNA"/>
</dbReference>
<keyword evidence="2" id="KW-1185">Reference proteome</keyword>
<comment type="caution">
    <text evidence="1">The sequence shown here is derived from an EMBL/GenBank/DDBJ whole genome shotgun (WGS) entry which is preliminary data.</text>
</comment>
<dbReference type="AlphaFoldDB" id="A0A8J3VZP3"/>
<dbReference type="RefSeq" id="WP_204016029.1">
    <property type="nucleotide sequence ID" value="NZ_BOOG01000021.1"/>
</dbReference>
<accession>A0A8J3VZP3</accession>
<gene>
    <name evidence="1" type="ORF">Mth01_25630</name>
</gene>
<protein>
    <submittedName>
        <fullName evidence="1">Uncharacterized protein</fullName>
    </submittedName>
</protein>
<name>A0A8J3VZP3_9ACTN</name>
<organism evidence="1 2">
    <name type="scientific">Sphaerimonospora thailandensis</name>
    <dbReference type="NCBI Taxonomy" id="795644"/>
    <lineage>
        <taxon>Bacteria</taxon>
        <taxon>Bacillati</taxon>
        <taxon>Actinomycetota</taxon>
        <taxon>Actinomycetes</taxon>
        <taxon>Streptosporangiales</taxon>
        <taxon>Streptosporangiaceae</taxon>
        <taxon>Sphaerimonospora</taxon>
    </lineage>
</organism>
<evidence type="ECO:0000313" key="2">
    <source>
        <dbReference type="Proteomes" id="UP000610966"/>
    </source>
</evidence>
<sequence>MADQIETAVRAVLSHPWGSGPWSAHAEHKYDIECAVCQGDVAAILTVAVPHIAENALHDAMVEQHDEVIGRLAVEAIDRERPKLIAMMEEIADQAMAKKTAAIRAEERAAIIVGIRAYFAPVDDPLHEDVRILCGRIERGEYSPASHQEEEADRG</sequence>
<proteinExistence type="predicted"/>
<dbReference type="Proteomes" id="UP000610966">
    <property type="component" value="Unassembled WGS sequence"/>
</dbReference>
<evidence type="ECO:0000313" key="1">
    <source>
        <dbReference type="EMBL" id="GIH70310.1"/>
    </source>
</evidence>